<feature type="non-terminal residue" evidence="6">
    <location>
        <position position="1"/>
    </location>
</feature>
<dbReference type="InterPro" id="IPR006963">
    <property type="entry name" value="Mopterin_OxRdtase_4Fe-4S_dom"/>
</dbReference>
<dbReference type="InterPro" id="IPR006657">
    <property type="entry name" value="MoPterin_dinucl-bd_dom"/>
</dbReference>
<accession>A0AAE4Z814</accession>
<dbReference type="PROSITE" id="PS51669">
    <property type="entry name" value="4FE4S_MOW_BIS_MGD"/>
    <property type="match status" value="1"/>
</dbReference>
<dbReference type="Pfam" id="PF01568">
    <property type="entry name" value="Molydop_binding"/>
    <property type="match status" value="1"/>
</dbReference>
<dbReference type="GO" id="GO:0051536">
    <property type="term" value="F:iron-sulfur cluster binding"/>
    <property type="evidence" value="ECO:0007669"/>
    <property type="project" value="UniProtKB-KW"/>
</dbReference>
<evidence type="ECO:0000256" key="1">
    <source>
        <dbReference type="ARBA" id="ARBA00010312"/>
    </source>
</evidence>
<comment type="caution">
    <text evidence="6">The sequence shown here is derived from an EMBL/GenBank/DDBJ whole genome shotgun (WGS) entry which is preliminary data.</text>
</comment>
<dbReference type="Gene3D" id="3.40.50.740">
    <property type="match status" value="1"/>
</dbReference>
<dbReference type="AlphaFoldDB" id="A0AAE4Z814"/>
<dbReference type="Proteomes" id="UP000702544">
    <property type="component" value="Unassembled WGS sequence"/>
</dbReference>
<dbReference type="SUPFAM" id="SSF50692">
    <property type="entry name" value="ADC-like"/>
    <property type="match status" value="1"/>
</dbReference>
<comment type="similarity">
    <text evidence="1">Belongs to the prokaryotic molybdopterin-containing oxidoreductase family.</text>
</comment>
<dbReference type="Gene3D" id="3.30.2070.10">
    <property type="entry name" value="Formate dehydrogenase/DMSO reductase"/>
    <property type="match status" value="1"/>
</dbReference>
<evidence type="ECO:0000256" key="2">
    <source>
        <dbReference type="ARBA" id="ARBA00022723"/>
    </source>
</evidence>
<evidence type="ECO:0000256" key="4">
    <source>
        <dbReference type="ARBA" id="ARBA00023014"/>
    </source>
</evidence>
<reference evidence="6 7" key="1">
    <citation type="submission" date="2020-01" db="EMBL/GenBank/DDBJ databases">
        <title>Genomes assembled from Gulf of Kutch pelagic sediment metagenomes.</title>
        <authorList>
            <person name="Chandrashekar M."/>
            <person name="Mahajan M.S."/>
            <person name="Dave K.J."/>
            <person name="Vatsa P."/>
            <person name="Nathani N.M."/>
        </authorList>
    </citation>
    <scope>NUCLEOTIDE SEQUENCE [LARGE SCALE GENOMIC DNA]</scope>
    <source>
        <strain evidence="6">KS3-K002</strain>
    </source>
</reference>
<keyword evidence="3" id="KW-0408">Iron</keyword>
<keyword evidence="4" id="KW-0411">Iron-sulfur</keyword>
<dbReference type="PANTHER" id="PTHR43742">
    <property type="entry name" value="TRIMETHYLAMINE-N-OXIDE REDUCTASE"/>
    <property type="match status" value="1"/>
</dbReference>
<organism evidence="6 7">
    <name type="scientific">Candidatus Kutchimonas denitrificans</name>
    <dbReference type="NCBI Taxonomy" id="3056748"/>
    <lineage>
        <taxon>Bacteria</taxon>
        <taxon>Pseudomonadati</taxon>
        <taxon>Gemmatimonadota</taxon>
        <taxon>Gemmatimonadia</taxon>
        <taxon>Candidatus Palauibacterales</taxon>
        <taxon>Candidatus Palauibacteraceae</taxon>
        <taxon>Candidatus Kutchimonas</taxon>
    </lineage>
</organism>
<dbReference type="SMART" id="SM00926">
    <property type="entry name" value="Molybdop_Fe4S4"/>
    <property type="match status" value="1"/>
</dbReference>
<protein>
    <submittedName>
        <fullName evidence="6">Molybdopterin-dependent oxidoreductase</fullName>
    </submittedName>
</protein>
<proteinExistence type="inferred from homology"/>
<name>A0AAE4Z814_9BACT</name>
<dbReference type="Pfam" id="PF00384">
    <property type="entry name" value="Molybdopterin"/>
    <property type="match status" value="1"/>
</dbReference>
<dbReference type="InterPro" id="IPR050612">
    <property type="entry name" value="Prok_Mopterin_Oxidored"/>
</dbReference>
<evidence type="ECO:0000259" key="5">
    <source>
        <dbReference type="PROSITE" id="PS51669"/>
    </source>
</evidence>
<dbReference type="Pfam" id="PF04879">
    <property type="entry name" value="Molybdop_Fe4S4"/>
    <property type="match status" value="1"/>
</dbReference>
<dbReference type="PANTHER" id="PTHR43742:SF6">
    <property type="entry name" value="OXIDOREDUCTASE YYAE-RELATED"/>
    <property type="match status" value="1"/>
</dbReference>
<sequence>ASGLTPTAHRPPDTAHRFTTACPRNCYSTCSMRVQVENGRIRRIEPHPENRATPGGACLKGLSYVERAHSPDRILHPLRRKANGDGFERISWDEALGTIGERLLRLKANPGPQSVLYYSASGTKGLLNAVGMEFWRRFGGCTTTYGDLCWPAGLEATRLTLGENKHSVPEDIANARLIVLWGKNASETNIHQMVFVERALEAGARLVVIDPRRTETADRASLLIQPRPGTDGALALALAHVLVREGRIDQGFIERHVRGYPAFVEMVGEYPPEWAAEVTEVPVEYIHQLADWLGTIRPVTISPGFGMQRFTNSGQTMRAMLALLAITGNIGSPGAGWVYANLQSHVFDEVRDPLAFYPPERPGGAVRISISTARLGPEMLAQRDPPLRMAWVERGNPITQNPETNTVLEAFRALDFRVVVDQFLTDTAREADIVLPAKTMFEGSDVIGAYWHHYIQLKQKMIEPPGEVKPESEIYRLLARRLGCAQANDHEVFPVSDDEVTAYLERRLAPFPELTLERLRRGPVLAPGAEKIAFADLTFRTPSGKIELESREVTERWGLDALPRYSEPVESTRRGNGRGRYPLYLLTPNTKNRIHSQFNNLRMIRQLGDRPLLQINPEDARRRDIGDGDRVRVFNDRGRIELEATLDNGVRRGCVSVTNGWWITEGGTVNFLSAARETDMGYGAAFHENRVEVEALRDAE</sequence>
<dbReference type="CDD" id="cd02766">
    <property type="entry name" value="MopB_3"/>
    <property type="match status" value="1"/>
</dbReference>
<dbReference type="Gene3D" id="2.40.40.20">
    <property type="match status" value="1"/>
</dbReference>
<dbReference type="EMBL" id="JAACAK010000036">
    <property type="protein sequence ID" value="NIR74397.1"/>
    <property type="molecule type" value="Genomic_DNA"/>
</dbReference>
<dbReference type="GO" id="GO:0046872">
    <property type="term" value="F:metal ion binding"/>
    <property type="evidence" value="ECO:0007669"/>
    <property type="project" value="UniProtKB-KW"/>
</dbReference>
<evidence type="ECO:0000313" key="7">
    <source>
        <dbReference type="Proteomes" id="UP000702544"/>
    </source>
</evidence>
<evidence type="ECO:0000256" key="3">
    <source>
        <dbReference type="ARBA" id="ARBA00023004"/>
    </source>
</evidence>
<dbReference type="Gene3D" id="3.40.228.10">
    <property type="entry name" value="Dimethylsulfoxide Reductase, domain 2"/>
    <property type="match status" value="1"/>
</dbReference>
<dbReference type="SUPFAM" id="SSF53706">
    <property type="entry name" value="Formate dehydrogenase/DMSO reductase, domains 1-3"/>
    <property type="match status" value="1"/>
</dbReference>
<dbReference type="GO" id="GO:0043546">
    <property type="term" value="F:molybdopterin cofactor binding"/>
    <property type="evidence" value="ECO:0007669"/>
    <property type="project" value="InterPro"/>
</dbReference>
<evidence type="ECO:0000313" key="6">
    <source>
        <dbReference type="EMBL" id="NIR74397.1"/>
    </source>
</evidence>
<dbReference type="Gene3D" id="2.20.25.90">
    <property type="entry name" value="ADC-like domains"/>
    <property type="match status" value="1"/>
</dbReference>
<dbReference type="InterPro" id="IPR006656">
    <property type="entry name" value="Mopterin_OxRdtase"/>
</dbReference>
<gene>
    <name evidence="6" type="ORF">GWO12_04690</name>
</gene>
<dbReference type="InterPro" id="IPR009010">
    <property type="entry name" value="Asp_de-COase-like_dom_sf"/>
</dbReference>
<keyword evidence="2" id="KW-0479">Metal-binding</keyword>
<feature type="domain" description="4Fe-4S Mo/W bis-MGD-type" evidence="5">
    <location>
        <begin position="15"/>
        <end position="72"/>
    </location>
</feature>
<dbReference type="GO" id="GO:0016491">
    <property type="term" value="F:oxidoreductase activity"/>
    <property type="evidence" value="ECO:0007669"/>
    <property type="project" value="InterPro"/>
</dbReference>